<feature type="transmembrane region" description="Helical" evidence="10">
    <location>
        <begin position="162"/>
        <end position="187"/>
    </location>
</feature>
<organism evidence="11 12">
    <name type="scientific">Spirulina subsalsa FACHB-351</name>
    <dbReference type="NCBI Taxonomy" id="234711"/>
    <lineage>
        <taxon>Bacteria</taxon>
        <taxon>Bacillati</taxon>
        <taxon>Cyanobacteriota</taxon>
        <taxon>Cyanophyceae</taxon>
        <taxon>Spirulinales</taxon>
        <taxon>Spirulinaceae</taxon>
        <taxon>Spirulina</taxon>
    </lineage>
</organism>
<comment type="subcellular location">
    <subcellularLocation>
        <location evidence="1 10">Membrane</location>
        <topology evidence="1 10">Multi-pass membrane protein</topology>
    </subcellularLocation>
</comment>
<keyword evidence="2 10" id="KW-0813">Transport</keyword>
<feature type="transmembrane region" description="Helical" evidence="10">
    <location>
        <begin position="119"/>
        <end position="135"/>
    </location>
</feature>
<sequence>MKSLKIAKSPTDWGAKLLNLLNLRPEEGERTLFMFIAYTLTSVGLLWLEQTTIALFLDGFGAEGLPLIYMASALMGSGLGVLYSWLQNNFPLKKVFVIIALLMSMPLIVFRLGLELDNINGFFVLATVFILRLWMDAEEILNDLNSQVAANQLFNIREIKRAYPIIASGLLLGDVISGFSMPLLLWLIGLKNVLFLASLMILLGGGALLYLSNRYKQFFPDTPVRELDDLQPTYASRRTNTSLRKYVIPLFAFFILGEVLYLLVEFQYLGELERAYPNTDEIAGFLGLFSGFVGICELITQWFVSSRAVERLGVFIAAMFLPVSLSILGFFTIVLDLTKIGGFELDSAQILFVGVIVLKFFDELLRYTLIAGIEPFLFQPIPAEIRSSIQTQVQGIAEPLSTGLTGVSIITAVWFIGRLFTDLPDDLRREFQGGIFVGAIVLFSIIWALSALSLRQSYVSLLVQSAEQGRISFSSVDLKAFKRAIIESLDQEGNEEDQRSCIQLLERIDLEGAGEILAPRLVKMSPVLQRQSMEVMLQCPNVVYLSHVQRLIEHKPNLDVLALALRYIWLSQPELETHSLKPYLNERVDSMVRGTAAGLILRRGTVGEQQEAIATLEDLLTSKRERDRMIGIQALEELPVTSRVSQHFIPILLKDESPRVRCVLLEAIAHKELTPYYGALIRGLYYRSTRSAAKRSLVTLGDQALPLLNQLADDLRKPDFIRQQAWTAMAEIGSPEALALLSQRLMNSWGMTRRNLLRILIKVPGDQGIEAVLEHLGRSGVETLIQQELLLLAQLCAAELDLAPDLVTGQAADLLRGALQGIQQDVLDRCFLIMKLLYPFSTIQAAILNLDSDSEISIALGLEILDNTLDVPQKQLLLRVLERRSTAQSLSDLSELMPYEPLSPSDRLRRLLELRHFLSDWTLACCFHLAREQRWMVTKDATLVCLQHPSSFVREAVLIYLKQASPRTCIELLPILTDDPDPLVAAQVNRLKSELSS</sequence>
<evidence type="ECO:0000256" key="9">
    <source>
        <dbReference type="ARBA" id="ARBA00023136"/>
    </source>
</evidence>
<feature type="transmembrane region" description="Helical" evidence="10">
    <location>
        <begin position="246"/>
        <end position="270"/>
    </location>
</feature>
<dbReference type="RefSeq" id="WP_265263092.1">
    <property type="nucleotide sequence ID" value="NZ_JAIHOM010000013.1"/>
</dbReference>
<name>A0ABT3L1M8_9CYAN</name>
<evidence type="ECO:0000256" key="1">
    <source>
        <dbReference type="ARBA" id="ARBA00004141"/>
    </source>
</evidence>
<proteinExistence type="inferred from homology"/>
<evidence type="ECO:0000256" key="8">
    <source>
        <dbReference type="ARBA" id="ARBA00022989"/>
    </source>
</evidence>
<evidence type="ECO:0000313" key="11">
    <source>
        <dbReference type="EMBL" id="MCW6035406.1"/>
    </source>
</evidence>
<dbReference type="InterPro" id="IPR011989">
    <property type="entry name" value="ARM-like"/>
</dbReference>
<evidence type="ECO:0000256" key="10">
    <source>
        <dbReference type="RuleBase" id="RU363121"/>
    </source>
</evidence>
<dbReference type="Proteomes" id="UP001526426">
    <property type="component" value="Unassembled WGS sequence"/>
</dbReference>
<evidence type="ECO:0000256" key="6">
    <source>
        <dbReference type="ARBA" id="ARBA00022741"/>
    </source>
</evidence>
<feature type="transmembrane region" description="Helical" evidence="10">
    <location>
        <begin position="95"/>
        <end position="113"/>
    </location>
</feature>
<keyword evidence="7 10" id="KW-0067">ATP-binding</keyword>
<keyword evidence="12" id="KW-1185">Reference proteome</keyword>
<comment type="caution">
    <text evidence="11">The sequence shown here is derived from an EMBL/GenBank/DDBJ whole genome shotgun (WGS) entry which is preliminary data.</text>
</comment>
<dbReference type="SUPFAM" id="SSF103473">
    <property type="entry name" value="MFS general substrate transporter"/>
    <property type="match status" value="1"/>
</dbReference>
<dbReference type="SUPFAM" id="SSF48371">
    <property type="entry name" value="ARM repeat"/>
    <property type="match status" value="1"/>
</dbReference>
<feature type="transmembrane region" description="Helical" evidence="10">
    <location>
        <begin position="31"/>
        <end position="48"/>
    </location>
</feature>
<keyword evidence="5" id="KW-0605">Phycobilisome</keyword>
<keyword evidence="4 10" id="KW-0812">Transmembrane</keyword>
<dbReference type="InterPro" id="IPR004667">
    <property type="entry name" value="ADP_ATP_car_bac_type"/>
</dbReference>
<protein>
    <recommendedName>
        <fullName evidence="10">ADP,ATP carrier protein</fullName>
    </recommendedName>
</protein>
<dbReference type="Pfam" id="PF03219">
    <property type="entry name" value="TLC"/>
    <property type="match status" value="1"/>
</dbReference>
<gene>
    <name evidence="11" type="ORF">K4A83_03830</name>
</gene>
<feature type="transmembrane region" description="Helical" evidence="10">
    <location>
        <begin position="400"/>
        <end position="421"/>
    </location>
</feature>
<feature type="transmembrane region" description="Helical" evidence="10">
    <location>
        <begin position="433"/>
        <end position="454"/>
    </location>
</feature>
<keyword evidence="9 10" id="KW-0472">Membrane</keyword>
<feature type="transmembrane region" description="Helical" evidence="10">
    <location>
        <begin position="282"/>
        <end position="300"/>
    </location>
</feature>
<dbReference type="InterPro" id="IPR016024">
    <property type="entry name" value="ARM-type_fold"/>
</dbReference>
<evidence type="ECO:0000256" key="3">
    <source>
        <dbReference type="ARBA" id="ARBA00022549"/>
    </source>
</evidence>
<evidence type="ECO:0000313" key="12">
    <source>
        <dbReference type="Proteomes" id="UP001526426"/>
    </source>
</evidence>
<evidence type="ECO:0000256" key="2">
    <source>
        <dbReference type="ARBA" id="ARBA00022448"/>
    </source>
</evidence>
<feature type="transmembrane region" description="Helical" evidence="10">
    <location>
        <begin position="68"/>
        <end position="86"/>
    </location>
</feature>
<dbReference type="EMBL" id="JAIHOM010000013">
    <property type="protein sequence ID" value="MCW6035406.1"/>
    <property type="molecule type" value="Genomic_DNA"/>
</dbReference>
<keyword evidence="3" id="KW-0042">Antenna complex</keyword>
<comment type="similarity">
    <text evidence="10">Belongs to the ADP/ATP translocase tlc family.</text>
</comment>
<dbReference type="InterPro" id="IPR036259">
    <property type="entry name" value="MFS_trans_sf"/>
</dbReference>
<evidence type="ECO:0000256" key="7">
    <source>
        <dbReference type="ARBA" id="ARBA00022840"/>
    </source>
</evidence>
<feature type="transmembrane region" description="Helical" evidence="10">
    <location>
        <begin position="312"/>
        <end position="335"/>
    </location>
</feature>
<dbReference type="Gene3D" id="1.25.10.10">
    <property type="entry name" value="Leucine-rich Repeat Variant"/>
    <property type="match status" value="1"/>
</dbReference>
<keyword evidence="6 10" id="KW-0547">Nucleotide-binding</keyword>
<reference evidence="11 12" key="1">
    <citation type="submission" date="2021-08" db="EMBL/GenBank/DDBJ databases">
        <title>Draft genome sequence of Spirulina subsalsa with high tolerance to salinity and hype-accumulation of phycocyanin.</title>
        <authorList>
            <person name="Pei H."/>
            <person name="Jiang L."/>
        </authorList>
    </citation>
    <scope>NUCLEOTIDE SEQUENCE [LARGE SCALE GENOMIC DNA]</scope>
    <source>
        <strain evidence="11 12">FACHB-351</strain>
    </source>
</reference>
<keyword evidence="8 10" id="KW-1133">Transmembrane helix</keyword>
<evidence type="ECO:0000256" key="4">
    <source>
        <dbReference type="ARBA" id="ARBA00022692"/>
    </source>
</evidence>
<evidence type="ECO:0000256" key="5">
    <source>
        <dbReference type="ARBA" id="ARBA00022738"/>
    </source>
</evidence>
<feature type="transmembrane region" description="Helical" evidence="10">
    <location>
        <begin position="193"/>
        <end position="211"/>
    </location>
</feature>
<accession>A0ABT3L1M8</accession>